<evidence type="ECO:0000313" key="8">
    <source>
        <dbReference type="Proteomes" id="UP000031643"/>
    </source>
</evidence>
<name>A0A0A8K9I0_9HYPH</name>
<dbReference type="Gene3D" id="1.10.287.70">
    <property type="match status" value="1"/>
</dbReference>
<dbReference type="GO" id="GO:0001518">
    <property type="term" value="C:voltage-gated sodium channel complex"/>
    <property type="evidence" value="ECO:0007669"/>
    <property type="project" value="TreeGrafter"/>
</dbReference>
<evidence type="ECO:0000313" key="7">
    <source>
        <dbReference type="EMBL" id="BAQ18749.1"/>
    </source>
</evidence>
<dbReference type="PANTHER" id="PTHR10037:SF62">
    <property type="entry name" value="SODIUM CHANNEL PROTEIN 60E"/>
    <property type="match status" value="1"/>
</dbReference>
<feature type="transmembrane region" description="Helical" evidence="5">
    <location>
        <begin position="25"/>
        <end position="46"/>
    </location>
</feature>
<proteinExistence type="predicted"/>
<dbReference type="PRINTS" id="PR01433">
    <property type="entry name" value="POLYCYSTIN2"/>
</dbReference>
<evidence type="ECO:0000256" key="3">
    <source>
        <dbReference type="ARBA" id="ARBA00022989"/>
    </source>
</evidence>
<dbReference type="GO" id="GO:0005509">
    <property type="term" value="F:calcium ion binding"/>
    <property type="evidence" value="ECO:0007669"/>
    <property type="project" value="InterPro"/>
</dbReference>
<dbReference type="HOGENOM" id="CLU_055047_0_1_5"/>
<keyword evidence="4 5" id="KW-0472">Membrane</keyword>
<dbReference type="Proteomes" id="UP000031643">
    <property type="component" value="Chromosome"/>
</dbReference>
<keyword evidence="8" id="KW-1185">Reference proteome</keyword>
<dbReference type="AlphaFoldDB" id="A0A0A8K9I0"/>
<dbReference type="OrthoDB" id="5297065at2"/>
<dbReference type="KEGG" id="mcg:GL4_3325"/>
<dbReference type="EMBL" id="AP014648">
    <property type="protein sequence ID" value="BAQ18749.1"/>
    <property type="molecule type" value="Genomic_DNA"/>
</dbReference>
<dbReference type="GO" id="GO:0005248">
    <property type="term" value="F:voltage-gated sodium channel activity"/>
    <property type="evidence" value="ECO:0007669"/>
    <property type="project" value="TreeGrafter"/>
</dbReference>
<evidence type="ECO:0000256" key="4">
    <source>
        <dbReference type="ARBA" id="ARBA00023136"/>
    </source>
</evidence>
<evidence type="ECO:0000256" key="5">
    <source>
        <dbReference type="SAM" id="Phobius"/>
    </source>
</evidence>
<dbReference type="Pfam" id="PF00520">
    <property type="entry name" value="Ion_trans"/>
    <property type="match status" value="1"/>
</dbReference>
<sequence>MNDKTVLDRASGLKKVFIDIRSNKIFELFVITVIVISALKVGIGTYPLGPNLTVGLKALDYAVTIFFLVELLIRLAAEPNLKRFFSKGWNVFDFVIVTASLIPIDESEMALLGRLLRIFRVLRLVSMIPELQVLLNALLQAIPRMGYVTLLMFIIFYIYGAAGSIFFAEINPTLWGNISIAMLTLFRVATFEDWTDVMYETMEVYPLSWMFYLSFIFLVAFIFLNMMIGIVIQTLQSEHEKLEGNPDAHAPEMIASENPITAPSIDARLARIEARLETLSGALLPNAKREGA</sequence>
<comment type="subcellular location">
    <subcellularLocation>
        <location evidence="1">Membrane</location>
        <topology evidence="1">Multi-pass membrane protein</topology>
    </subcellularLocation>
</comment>
<evidence type="ECO:0000256" key="2">
    <source>
        <dbReference type="ARBA" id="ARBA00022692"/>
    </source>
</evidence>
<evidence type="ECO:0000259" key="6">
    <source>
        <dbReference type="Pfam" id="PF00520"/>
    </source>
</evidence>
<dbReference type="STRING" id="1384459.GL4_3325"/>
<dbReference type="InterPro" id="IPR005821">
    <property type="entry name" value="Ion_trans_dom"/>
</dbReference>
<dbReference type="RefSeq" id="WP_045369016.1">
    <property type="nucleotide sequence ID" value="NZ_AP014648.1"/>
</dbReference>
<dbReference type="SUPFAM" id="SSF81324">
    <property type="entry name" value="Voltage-gated potassium channels"/>
    <property type="match status" value="1"/>
</dbReference>
<gene>
    <name evidence="7" type="ORF">GL4_3325</name>
</gene>
<dbReference type="PANTHER" id="PTHR10037">
    <property type="entry name" value="VOLTAGE-GATED CATION CHANNEL CALCIUM AND SODIUM"/>
    <property type="match status" value="1"/>
</dbReference>
<protein>
    <recommendedName>
        <fullName evidence="6">Ion transport domain-containing protein</fullName>
    </recommendedName>
</protein>
<feature type="transmembrane region" description="Helical" evidence="5">
    <location>
        <begin position="211"/>
        <end position="232"/>
    </location>
</feature>
<dbReference type="InterPro" id="IPR027359">
    <property type="entry name" value="Volt_channel_dom_sf"/>
</dbReference>
<keyword evidence="3 5" id="KW-1133">Transmembrane helix</keyword>
<keyword evidence="2 5" id="KW-0812">Transmembrane</keyword>
<evidence type="ECO:0000256" key="1">
    <source>
        <dbReference type="ARBA" id="ARBA00004141"/>
    </source>
</evidence>
<dbReference type="Gene3D" id="1.20.120.350">
    <property type="entry name" value="Voltage-gated potassium channels. Chain C"/>
    <property type="match status" value="1"/>
</dbReference>
<organism evidence="7 8">
    <name type="scientific">Methyloceanibacter caenitepidi</name>
    <dbReference type="NCBI Taxonomy" id="1384459"/>
    <lineage>
        <taxon>Bacteria</taxon>
        <taxon>Pseudomonadati</taxon>
        <taxon>Pseudomonadota</taxon>
        <taxon>Alphaproteobacteria</taxon>
        <taxon>Hyphomicrobiales</taxon>
        <taxon>Hyphomicrobiaceae</taxon>
        <taxon>Methyloceanibacter</taxon>
    </lineage>
</organism>
<dbReference type="InterPro" id="IPR003915">
    <property type="entry name" value="PKD_2"/>
</dbReference>
<accession>A0A0A8K9I0</accession>
<feature type="transmembrane region" description="Helical" evidence="5">
    <location>
        <begin position="145"/>
        <end position="167"/>
    </location>
</feature>
<feature type="transmembrane region" description="Helical" evidence="5">
    <location>
        <begin position="58"/>
        <end position="77"/>
    </location>
</feature>
<reference evidence="7 8" key="1">
    <citation type="submission" date="2014-09" db="EMBL/GenBank/DDBJ databases">
        <title>Genome sequencing of Methyloceanibacter caenitepidi Gela4.</title>
        <authorList>
            <person name="Takeuchi M."/>
            <person name="Susumu S."/>
            <person name="Kamagata Y."/>
            <person name="Oshima K."/>
            <person name="Hattori M."/>
            <person name="Iwasaki W."/>
        </authorList>
    </citation>
    <scope>NUCLEOTIDE SEQUENCE [LARGE SCALE GENOMIC DNA]</scope>
    <source>
        <strain evidence="7 8">Gela4</strain>
    </source>
</reference>
<dbReference type="InterPro" id="IPR043203">
    <property type="entry name" value="VGCC_Ca_Na"/>
</dbReference>
<feature type="domain" description="Ion transport" evidence="6">
    <location>
        <begin position="23"/>
        <end position="241"/>
    </location>
</feature>